<keyword evidence="1" id="KW-0472">Membrane</keyword>
<dbReference type="GO" id="GO:0080120">
    <property type="term" value="P:CAAX-box protein maturation"/>
    <property type="evidence" value="ECO:0007669"/>
    <property type="project" value="UniProtKB-ARBA"/>
</dbReference>
<feature type="domain" description="CAAX prenyl protease 2/Lysostaphin resistance protein A-like" evidence="2">
    <location>
        <begin position="91"/>
        <end position="191"/>
    </location>
</feature>
<evidence type="ECO:0000313" key="3">
    <source>
        <dbReference type="EMBL" id="SPU00737.1"/>
    </source>
</evidence>
<name>A0A2X0YZJ8_9BACI</name>
<keyword evidence="1" id="KW-1133">Transmembrane helix</keyword>
<feature type="transmembrane region" description="Helical" evidence="1">
    <location>
        <begin position="6"/>
        <end position="25"/>
    </location>
</feature>
<dbReference type="GO" id="GO:0004175">
    <property type="term" value="F:endopeptidase activity"/>
    <property type="evidence" value="ECO:0007669"/>
    <property type="project" value="UniProtKB-ARBA"/>
</dbReference>
<dbReference type="InterPro" id="IPR003675">
    <property type="entry name" value="Rce1/LyrA-like_dom"/>
</dbReference>
<feature type="transmembrane region" description="Helical" evidence="1">
    <location>
        <begin position="147"/>
        <end position="166"/>
    </location>
</feature>
<keyword evidence="3" id="KW-0378">Hydrolase</keyword>
<keyword evidence="3" id="KW-0645">Protease</keyword>
<protein>
    <submittedName>
        <fullName evidence="3">CAAX amino protease</fullName>
    </submittedName>
</protein>
<evidence type="ECO:0000313" key="4">
    <source>
        <dbReference type="Proteomes" id="UP000251431"/>
    </source>
</evidence>
<keyword evidence="1" id="KW-0812">Transmembrane</keyword>
<gene>
    <name evidence="3" type="ORF">NCTC7582_03536</name>
</gene>
<accession>A0A2X0YZJ8</accession>
<sequence length="200" mass="22468">MMNSLISAILQVMLFSVIPFIWWLCTARKKQPFLTWIGLQQPIIVHKGRYAMYIVLSIFTMLIPSFALVFFYIDHSLLAANQFAGLGAAAVIPALFYAIIQTGLSEELLFRGFLLKRLMKIFDFQVANLLQSIIFGCVHGAMLWSVLPLHVILLVVLTTALAGYVMGWVNERIAGGSIVTSWSIHSIVNFIAACLYMFIF</sequence>
<dbReference type="EMBL" id="UAQE01000001">
    <property type="protein sequence ID" value="SPU00737.1"/>
    <property type="molecule type" value="Genomic_DNA"/>
</dbReference>
<dbReference type="Proteomes" id="UP000251431">
    <property type="component" value="Unassembled WGS sequence"/>
</dbReference>
<dbReference type="AlphaFoldDB" id="A0A2X0YZJ8"/>
<feature type="transmembrane region" description="Helical" evidence="1">
    <location>
        <begin position="121"/>
        <end position="141"/>
    </location>
</feature>
<feature type="transmembrane region" description="Helical" evidence="1">
    <location>
        <begin position="79"/>
        <end position="100"/>
    </location>
</feature>
<dbReference type="RefSeq" id="WP_112117877.1">
    <property type="nucleotide sequence ID" value="NZ_UAQE01000001.1"/>
</dbReference>
<organism evidence="3 4">
    <name type="scientific">Lysinibacillus capsici</name>
    <dbReference type="NCBI Taxonomy" id="2115968"/>
    <lineage>
        <taxon>Bacteria</taxon>
        <taxon>Bacillati</taxon>
        <taxon>Bacillota</taxon>
        <taxon>Bacilli</taxon>
        <taxon>Bacillales</taxon>
        <taxon>Bacillaceae</taxon>
        <taxon>Lysinibacillus</taxon>
    </lineage>
</organism>
<evidence type="ECO:0000256" key="1">
    <source>
        <dbReference type="SAM" id="Phobius"/>
    </source>
</evidence>
<dbReference type="GO" id="GO:0006508">
    <property type="term" value="P:proteolysis"/>
    <property type="evidence" value="ECO:0007669"/>
    <property type="project" value="UniProtKB-KW"/>
</dbReference>
<dbReference type="Pfam" id="PF02517">
    <property type="entry name" value="Rce1-like"/>
    <property type="match status" value="1"/>
</dbReference>
<feature type="transmembrane region" description="Helical" evidence="1">
    <location>
        <begin position="178"/>
        <end position="199"/>
    </location>
</feature>
<proteinExistence type="predicted"/>
<feature type="transmembrane region" description="Helical" evidence="1">
    <location>
        <begin position="50"/>
        <end position="73"/>
    </location>
</feature>
<reference evidence="3 4" key="1">
    <citation type="submission" date="2018-06" db="EMBL/GenBank/DDBJ databases">
        <authorList>
            <consortium name="Pathogen Informatics"/>
            <person name="Doyle S."/>
        </authorList>
    </citation>
    <scope>NUCLEOTIDE SEQUENCE [LARGE SCALE GENOMIC DNA]</scope>
    <source>
        <strain evidence="3 4">NCTC7582</strain>
    </source>
</reference>
<evidence type="ECO:0000259" key="2">
    <source>
        <dbReference type="Pfam" id="PF02517"/>
    </source>
</evidence>